<feature type="transmembrane region" description="Helical" evidence="1">
    <location>
        <begin position="12"/>
        <end position="29"/>
    </location>
</feature>
<keyword evidence="1" id="KW-0812">Transmembrane</keyword>
<protein>
    <submittedName>
        <fullName evidence="2">NPCBM/NEW2 domain-containing protein</fullName>
    </submittedName>
</protein>
<feature type="transmembrane region" description="Helical" evidence="1">
    <location>
        <begin position="35"/>
        <end position="55"/>
    </location>
</feature>
<feature type="transmembrane region" description="Helical" evidence="1">
    <location>
        <begin position="186"/>
        <end position="204"/>
    </location>
</feature>
<sequence>MRFLLQGNKVIYGGFIFFLILLVVPFFIQDNVFKNLLFLAYFDGIIFAMFLLVIFKLNYIHRNEVILYSLSFVALSLFGVLIINYIYSIEHTIYFSDNAFYWQKSKVFYESLDQNFIHVMYNVYLSILHNDYNDLVLLFLSPWIGVFGFGYKGYILSVFFAFLLPAFFFFVVLSSNLIRELKENKTHIGLPILAASFIVYSFSGVVHPSLIGYLDVVGLIPIMMLYLLVYKKRVNNFNVWDIILAIILLISLAFLRRWYAYFVVSFFAAIFITNFLRVIWDKNFKWKDFFLGAVKLAIIGLGCLTVLFIFFKPFIILSTRDIGKGVYEYNNSPVLEKIIETSNVLGLITVLLVLAGCVIGIIFKQSRYFAIFSILQSLIAYLLITSEQGLSPQHIMLLSTGLMILVFLNFNYMSWLKCILEKKTKVNSKSVLTLVLIFCFALSSLFIYNGYFKDIQTAVGPMTVLSKHNEPRVNKDIDQIKEITNYLNSLSSSDKTVYVISGECCYDDVFNNLYLPEKTNALNNLIRSAYNDALGFPNRLLSSGYVVVVSPIVSKQLAVEKTAEYFTEGRFGNYHLIKEVNLNSGHNVKIFERRGPFTASSLKALNDLQGEYYKRYPDKKEYYTFADYRVNITDAYSGLSGFEVGLTPEKIILHPGEADDNESISYIEINAEKAFKKLSFTAAMGTTDQNIAPVEGVAEVYVSVLGDGTLIDKKYITINHPHSFNVDIAKYKNVKVQVDKGKYSNNTDTTELTNVKID</sequence>
<accession>A0ABV5C8V3</accession>
<feature type="transmembrane region" description="Helical" evidence="1">
    <location>
        <begin position="210"/>
        <end position="230"/>
    </location>
</feature>
<keyword evidence="1" id="KW-1133">Transmembrane helix</keyword>
<organism evidence="2 3">
    <name type="scientific">Paenibacillus medicaginis</name>
    <dbReference type="NCBI Taxonomy" id="1470560"/>
    <lineage>
        <taxon>Bacteria</taxon>
        <taxon>Bacillati</taxon>
        <taxon>Bacillota</taxon>
        <taxon>Bacilli</taxon>
        <taxon>Bacillales</taxon>
        <taxon>Paenibacillaceae</taxon>
        <taxon>Paenibacillus</taxon>
    </lineage>
</organism>
<keyword evidence="3" id="KW-1185">Reference proteome</keyword>
<dbReference type="EMBL" id="JBHIRY010000048">
    <property type="protein sequence ID" value="MFB5763871.1"/>
    <property type="molecule type" value="Genomic_DNA"/>
</dbReference>
<evidence type="ECO:0000313" key="2">
    <source>
        <dbReference type="EMBL" id="MFB5763871.1"/>
    </source>
</evidence>
<feature type="transmembrane region" description="Helical" evidence="1">
    <location>
        <begin position="431"/>
        <end position="452"/>
    </location>
</feature>
<name>A0ABV5C8V3_9BACL</name>
<gene>
    <name evidence="2" type="ORF">ACE5LO_26280</name>
</gene>
<reference evidence="2 3" key="1">
    <citation type="submission" date="2024-09" db="EMBL/GenBank/DDBJ databases">
        <title>Paenibacillus zeirhizospherea sp. nov., isolated from surface of the maize (Zea mays) roots in a horticulture field, Hungary.</title>
        <authorList>
            <person name="Marton D."/>
            <person name="Farkas M."/>
            <person name="Bedics A."/>
            <person name="Toth E."/>
            <person name="Tancsics A."/>
            <person name="Boka K."/>
            <person name="Marati G."/>
            <person name="Kriszt B."/>
            <person name="Cserhati M."/>
        </authorList>
    </citation>
    <scope>NUCLEOTIDE SEQUENCE [LARGE SCALE GENOMIC DNA]</scope>
    <source>
        <strain evidence="2 3">JCM 18446</strain>
    </source>
</reference>
<evidence type="ECO:0000256" key="1">
    <source>
        <dbReference type="SAM" id="Phobius"/>
    </source>
</evidence>
<feature type="transmembrane region" description="Helical" evidence="1">
    <location>
        <begin position="154"/>
        <end position="174"/>
    </location>
</feature>
<evidence type="ECO:0000313" key="3">
    <source>
        <dbReference type="Proteomes" id="UP001580430"/>
    </source>
</evidence>
<comment type="caution">
    <text evidence="2">The sequence shown here is derived from an EMBL/GenBank/DDBJ whole genome shotgun (WGS) entry which is preliminary data.</text>
</comment>
<feature type="transmembrane region" description="Helical" evidence="1">
    <location>
        <begin position="261"/>
        <end position="280"/>
    </location>
</feature>
<feature type="transmembrane region" description="Helical" evidence="1">
    <location>
        <begin position="289"/>
        <end position="311"/>
    </location>
</feature>
<feature type="transmembrane region" description="Helical" evidence="1">
    <location>
        <begin position="368"/>
        <end position="384"/>
    </location>
</feature>
<feature type="transmembrane region" description="Helical" evidence="1">
    <location>
        <begin position="390"/>
        <end position="410"/>
    </location>
</feature>
<keyword evidence="1" id="KW-0472">Membrane</keyword>
<proteinExistence type="predicted"/>
<feature type="transmembrane region" description="Helical" evidence="1">
    <location>
        <begin position="344"/>
        <end position="363"/>
    </location>
</feature>
<feature type="transmembrane region" description="Helical" evidence="1">
    <location>
        <begin position="237"/>
        <end position="255"/>
    </location>
</feature>
<feature type="transmembrane region" description="Helical" evidence="1">
    <location>
        <begin position="67"/>
        <end position="87"/>
    </location>
</feature>
<dbReference type="Proteomes" id="UP001580430">
    <property type="component" value="Unassembled WGS sequence"/>
</dbReference>
<dbReference type="RefSeq" id="WP_375522875.1">
    <property type="nucleotide sequence ID" value="NZ_JBHIRY010000048.1"/>
</dbReference>